<dbReference type="InterPro" id="IPR050504">
    <property type="entry name" value="IgSF_BTN/MOG"/>
</dbReference>
<protein>
    <recommendedName>
        <fullName evidence="7">Ig-like domain-containing protein</fullName>
    </recommendedName>
</protein>
<evidence type="ECO:0000256" key="1">
    <source>
        <dbReference type="ARBA" id="ARBA00004370"/>
    </source>
</evidence>
<dbReference type="InterPro" id="IPR013106">
    <property type="entry name" value="Ig_V-set"/>
</dbReference>
<dbReference type="Gene3D" id="2.60.40.10">
    <property type="entry name" value="Immunoglobulins"/>
    <property type="match status" value="2"/>
</dbReference>
<keyword evidence="4" id="KW-0175">Coiled coil</keyword>
<name>A0ABV0YPG5_9TELE</name>
<reference evidence="8 9" key="1">
    <citation type="submission" date="2021-06" db="EMBL/GenBank/DDBJ databases">
        <authorList>
            <person name="Palmer J.M."/>
        </authorList>
    </citation>
    <scope>NUCLEOTIDE SEQUENCE [LARGE SCALE GENOMIC DNA]</scope>
    <source>
        <strain evidence="8 9">AS_MEX2019</strain>
        <tissue evidence="8">Muscle</tissue>
    </source>
</reference>
<feature type="domain" description="Ig-like" evidence="7">
    <location>
        <begin position="143"/>
        <end position="231"/>
    </location>
</feature>
<organism evidence="8 9">
    <name type="scientific">Ameca splendens</name>
    <dbReference type="NCBI Taxonomy" id="208324"/>
    <lineage>
        <taxon>Eukaryota</taxon>
        <taxon>Metazoa</taxon>
        <taxon>Chordata</taxon>
        <taxon>Craniata</taxon>
        <taxon>Vertebrata</taxon>
        <taxon>Euteleostomi</taxon>
        <taxon>Actinopterygii</taxon>
        <taxon>Neopterygii</taxon>
        <taxon>Teleostei</taxon>
        <taxon>Neoteleostei</taxon>
        <taxon>Acanthomorphata</taxon>
        <taxon>Ovalentaria</taxon>
        <taxon>Atherinomorphae</taxon>
        <taxon>Cyprinodontiformes</taxon>
        <taxon>Goodeidae</taxon>
        <taxon>Ameca</taxon>
    </lineage>
</organism>
<gene>
    <name evidence="8" type="ORF">AMECASPLE_017702</name>
</gene>
<accession>A0ABV0YPG5</accession>
<feature type="coiled-coil region" evidence="4">
    <location>
        <begin position="411"/>
        <end position="445"/>
    </location>
</feature>
<dbReference type="SMART" id="SM00409">
    <property type="entry name" value="IG"/>
    <property type="match status" value="1"/>
</dbReference>
<dbReference type="InterPro" id="IPR003599">
    <property type="entry name" value="Ig_sub"/>
</dbReference>
<feature type="signal peptide" evidence="6">
    <location>
        <begin position="1"/>
        <end position="24"/>
    </location>
</feature>
<feature type="coiled-coil region" evidence="4">
    <location>
        <begin position="275"/>
        <end position="363"/>
    </location>
</feature>
<comment type="subcellular location">
    <subcellularLocation>
        <location evidence="1">Membrane</location>
    </subcellularLocation>
</comment>
<comment type="caution">
    <text evidence="8">The sequence shown here is derived from an EMBL/GenBank/DDBJ whole genome shotgun (WGS) entry which is preliminary data.</text>
</comment>
<dbReference type="InterPro" id="IPR053896">
    <property type="entry name" value="BTN3A2-like_Ig-C"/>
</dbReference>
<dbReference type="InterPro" id="IPR036179">
    <property type="entry name" value="Ig-like_dom_sf"/>
</dbReference>
<evidence type="ECO:0000256" key="5">
    <source>
        <dbReference type="SAM" id="Phobius"/>
    </source>
</evidence>
<evidence type="ECO:0000256" key="3">
    <source>
        <dbReference type="ARBA" id="ARBA00023319"/>
    </source>
</evidence>
<dbReference type="InterPro" id="IPR007110">
    <property type="entry name" value="Ig-like_dom"/>
</dbReference>
<evidence type="ECO:0000259" key="7">
    <source>
        <dbReference type="PROSITE" id="PS50835"/>
    </source>
</evidence>
<keyword evidence="2 5" id="KW-0472">Membrane</keyword>
<dbReference type="PROSITE" id="PS50835">
    <property type="entry name" value="IG_LIKE"/>
    <property type="match status" value="2"/>
</dbReference>
<dbReference type="SUPFAM" id="SSF48726">
    <property type="entry name" value="Immunoglobulin"/>
    <property type="match status" value="2"/>
</dbReference>
<keyword evidence="5" id="KW-0812">Transmembrane</keyword>
<feature type="chain" id="PRO_5046474637" description="Ig-like domain-containing protein" evidence="6">
    <location>
        <begin position="25"/>
        <end position="446"/>
    </location>
</feature>
<keyword evidence="5" id="KW-1133">Transmembrane helix</keyword>
<feature type="transmembrane region" description="Helical" evidence="5">
    <location>
        <begin position="247"/>
        <end position="266"/>
    </location>
</feature>
<evidence type="ECO:0000256" key="2">
    <source>
        <dbReference type="ARBA" id="ARBA00023136"/>
    </source>
</evidence>
<keyword evidence="9" id="KW-1185">Reference proteome</keyword>
<dbReference type="Pfam" id="PF22705">
    <property type="entry name" value="C2-set_3"/>
    <property type="match status" value="1"/>
</dbReference>
<dbReference type="Pfam" id="PF07686">
    <property type="entry name" value="V-set"/>
    <property type="match status" value="1"/>
</dbReference>
<sequence>MSSVNLLFIIAVTDFLLLMSACKGHLQEMDSFQSVTAMVGEDVVLPCHLEPPKDASQMTLEWGRPDLKPRFVFVSLDGQAYPADQNEAYKGRSSMFPDKLKNGDISLKLSDVRHSDNGRYRCYLPKEKKEYFVTLVAGSVSSPGISLAGLDISNSGVMLDCSSAGWYPEPDVFWLDGEGNMMSAGPAEKIRGSDGLYRVSSRVTVEKRHNNNISCRVQQKDINQTRETHIYVQDGSFVPPPDCSVSISFSVMLGLTLLLGVATFIWKWRQTKISIKKLKDKVNEEQQLLMAEEKQNLAEKKSKLEEEIKNINEDQRSIDQQIEAFMKMSEELKEQRKQLTDQKEEAKKIIEANERKLKAVDAEVRNQTGNMVEKKAQGYLNLKEFITESNEKLERRRIGHQHVELMTNKLMKKTREEVDKLKERKQEIENHVVEIQKQLNEVETQI</sequence>
<evidence type="ECO:0000256" key="4">
    <source>
        <dbReference type="SAM" id="Coils"/>
    </source>
</evidence>
<proteinExistence type="predicted"/>
<dbReference type="InterPro" id="IPR013783">
    <property type="entry name" value="Ig-like_fold"/>
</dbReference>
<feature type="domain" description="Ig-like" evidence="7">
    <location>
        <begin position="40"/>
        <end position="134"/>
    </location>
</feature>
<evidence type="ECO:0000256" key="6">
    <source>
        <dbReference type="SAM" id="SignalP"/>
    </source>
</evidence>
<keyword evidence="3" id="KW-0393">Immunoglobulin domain</keyword>
<dbReference type="EMBL" id="JAHRIP010038959">
    <property type="protein sequence ID" value="MEQ2295749.1"/>
    <property type="molecule type" value="Genomic_DNA"/>
</dbReference>
<keyword evidence="6" id="KW-0732">Signal</keyword>
<evidence type="ECO:0000313" key="9">
    <source>
        <dbReference type="Proteomes" id="UP001469553"/>
    </source>
</evidence>
<dbReference type="PANTHER" id="PTHR24100">
    <property type="entry name" value="BUTYROPHILIN"/>
    <property type="match status" value="1"/>
</dbReference>
<dbReference type="PANTHER" id="PTHR24100:SF151">
    <property type="entry name" value="ICOS LIGAND"/>
    <property type="match status" value="1"/>
</dbReference>
<evidence type="ECO:0000313" key="8">
    <source>
        <dbReference type="EMBL" id="MEQ2295749.1"/>
    </source>
</evidence>
<dbReference type="Proteomes" id="UP001469553">
    <property type="component" value="Unassembled WGS sequence"/>
</dbReference>